<dbReference type="EMBL" id="LAJE02000056">
    <property type="protein sequence ID" value="OEO32759.1"/>
    <property type="molecule type" value="Genomic_DNA"/>
</dbReference>
<evidence type="ECO:0000313" key="2">
    <source>
        <dbReference type="Proteomes" id="UP000095463"/>
    </source>
</evidence>
<proteinExistence type="predicted"/>
<comment type="caution">
    <text evidence="1">The sequence shown here is derived from an EMBL/GenBank/DDBJ whole genome shotgun (WGS) entry which is preliminary data.</text>
</comment>
<reference evidence="1 2" key="1">
    <citation type="journal article" date="2015" name="Genome Announc.">
        <title>Genome Assemblies of Three Soil-Associated Devosia species: D. insulae, D. limi, and D. soli.</title>
        <authorList>
            <person name="Hassan Y.I."/>
            <person name="Lepp D."/>
            <person name="Zhou T."/>
        </authorList>
    </citation>
    <scope>NUCLEOTIDE SEQUENCE [LARGE SCALE GENOMIC DNA]</scope>
    <source>
        <strain evidence="1 2">DS-56</strain>
    </source>
</reference>
<accession>A0A1E5XW00</accession>
<name>A0A1E5XW00_9HYPH</name>
<dbReference type="AlphaFoldDB" id="A0A1E5XW00"/>
<protein>
    <submittedName>
        <fullName evidence="1">Uncharacterized protein</fullName>
    </submittedName>
</protein>
<organism evidence="1 2">
    <name type="scientific">Devosia insulae DS-56</name>
    <dbReference type="NCBI Taxonomy" id="1116389"/>
    <lineage>
        <taxon>Bacteria</taxon>
        <taxon>Pseudomonadati</taxon>
        <taxon>Pseudomonadota</taxon>
        <taxon>Alphaproteobacteria</taxon>
        <taxon>Hyphomicrobiales</taxon>
        <taxon>Devosiaceae</taxon>
        <taxon>Devosia</taxon>
    </lineage>
</organism>
<gene>
    <name evidence="1" type="ORF">VW23_009945</name>
</gene>
<keyword evidence="2" id="KW-1185">Reference proteome</keyword>
<dbReference type="Proteomes" id="UP000095463">
    <property type="component" value="Unassembled WGS sequence"/>
</dbReference>
<sequence length="69" mass="8123">MIELPPPLVLPDHWVNKRPAIIRPEFDPQRYFPALSNREERRAIEAELLRKGRMDAILPGWCRLLLLPP</sequence>
<evidence type="ECO:0000313" key="1">
    <source>
        <dbReference type="EMBL" id="OEO32759.1"/>
    </source>
</evidence>